<keyword evidence="13" id="KW-1185">Reference proteome</keyword>
<evidence type="ECO:0000256" key="6">
    <source>
        <dbReference type="ARBA" id="ARBA00023141"/>
    </source>
</evidence>
<evidence type="ECO:0000256" key="1">
    <source>
        <dbReference type="ARBA" id="ARBA00004871"/>
    </source>
</evidence>
<feature type="binding site" evidence="8">
    <location>
        <position position="105"/>
    </location>
    <ligand>
        <name>shikimate</name>
        <dbReference type="ChEBI" id="CHEBI:36208"/>
    </ligand>
</feature>
<feature type="binding site" evidence="8">
    <location>
        <position position="242"/>
    </location>
    <ligand>
        <name>NADP(+)</name>
        <dbReference type="ChEBI" id="CHEBI:58349"/>
    </ligand>
</feature>
<sequence>MPPADRYAVFGHPIGHTRSPCIHALFAEQTGERLNYTAQDVTPDAFETSVREFFANGGKGLNCTVPLKELAWKIADLRSEDAERSKAINTLALCQDGTIYGDNTDGIGLIRDLKINLGRTLESRRVLLLGAGGASRGIIGPLLEQGPSRVMIANRTPEKAVRLAEEFCGLGPITGCGLSDLGAEAFDLVLNATSASLTGELPKLPGNILRTGACCYDLAYGVEPTPFVRWGQEMGADISVDGIGMLVEQAAEAFFIWRGIRPDTAPVIDLLNRERRG</sequence>
<feature type="binding site" evidence="8">
    <location>
        <position position="64"/>
    </location>
    <ligand>
        <name>shikimate</name>
        <dbReference type="ChEBI" id="CHEBI:36208"/>
    </ligand>
</feature>
<feature type="binding site" evidence="8">
    <location>
        <position position="220"/>
    </location>
    <ligand>
        <name>shikimate</name>
        <dbReference type="ChEBI" id="CHEBI:36208"/>
    </ligand>
</feature>
<dbReference type="InterPro" id="IPR036291">
    <property type="entry name" value="NAD(P)-bd_dom_sf"/>
</dbReference>
<keyword evidence="4 8" id="KW-0521">NADP</keyword>
<dbReference type="CDD" id="cd01065">
    <property type="entry name" value="NAD_bind_Shikimate_DH"/>
    <property type="match status" value="1"/>
</dbReference>
<evidence type="ECO:0000259" key="10">
    <source>
        <dbReference type="Pfam" id="PF08501"/>
    </source>
</evidence>
<feature type="domain" description="SDH C-terminal" evidence="11">
    <location>
        <begin position="242"/>
        <end position="269"/>
    </location>
</feature>
<evidence type="ECO:0000256" key="5">
    <source>
        <dbReference type="ARBA" id="ARBA00023002"/>
    </source>
</evidence>
<evidence type="ECO:0000256" key="4">
    <source>
        <dbReference type="ARBA" id="ARBA00022857"/>
    </source>
</evidence>
<dbReference type="EMBL" id="AP017928">
    <property type="protein sequence ID" value="BBA36548.1"/>
    <property type="molecule type" value="Genomic_DNA"/>
</dbReference>
<dbReference type="GO" id="GO:0009073">
    <property type="term" value="P:aromatic amino acid family biosynthetic process"/>
    <property type="evidence" value="ECO:0007669"/>
    <property type="project" value="UniProtKB-KW"/>
</dbReference>
<proteinExistence type="inferred from homology"/>
<dbReference type="Proteomes" id="UP000266313">
    <property type="component" value="Chromosome"/>
</dbReference>
<dbReference type="SUPFAM" id="SSF53223">
    <property type="entry name" value="Aminoacid dehydrogenase-like, N-terminal domain"/>
    <property type="match status" value="1"/>
</dbReference>
<dbReference type="SUPFAM" id="SSF51735">
    <property type="entry name" value="NAD(P)-binding Rossmann-fold domains"/>
    <property type="match status" value="1"/>
</dbReference>
<feature type="domain" description="Quinate/shikimate 5-dehydrogenase/glutamyl-tRNA reductase" evidence="9">
    <location>
        <begin position="120"/>
        <end position="196"/>
    </location>
</feature>
<comment type="subunit">
    <text evidence="8">Homodimer.</text>
</comment>
<dbReference type="KEGG" id="mmai:sS8_4618"/>
<dbReference type="PANTHER" id="PTHR21089:SF1">
    <property type="entry name" value="BIFUNCTIONAL 3-DEHYDROQUINATE DEHYDRATASE_SHIKIMATE DEHYDROGENASE, CHLOROPLASTIC"/>
    <property type="match status" value="1"/>
</dbReference>
<dbReference type="AlphaFoldDB" id="A0A250KY01"/>
<evidence type="ECO:0000256" key="8">
    <source>
        <dbReference type="HAMAP-Rule" id="MF_00222"/>
    </source>
</evidence>
<reference evidence="12 13" key="1">
    <citation type="submission" date="2016-12" db="EMBL/GenBank/DDBJ databases">
        <title>Genome sequencing of Methylocaldum marinum.</title>
        <authorList>
            <person name="Takeuchi M."/>
            <person name="Kamagata Y."/>
            <person name="Hiraoka S."/>
            <person name="Oshima K."/>
            <person name="Hattori M."/>
            <person name="Iwasaki W."/>
        </authorList>
    </citation>
    <scope>NUCLEOTIDE SEQUENCE [LARGE SCALE GENOMIC DNA]</scope>
    <source>
        <strain evidence="12 13">S8</strain>
    </source>
</reference>
<dbReference type="FunFam" id="3.40.50.10860:FF:000006">
    <property type="entry name" value="Shikimate dehydrogenase (NADP(+))"/>
    <property type="match status" value="1"/>
</dbReference>
<dbReference type="InterPro" id="IPR006151">
    <property type="entry name" value="Shikm_DH/Glu-tRNA_Rdtase"/>
</dbReference>
<comment type="similarity">
    <text evidence="8">Belongs to the shikimate dehydrogenase family.</text>
</comment>
<dbReference type="InterPro" id="IPR046346">
    <property type="entry name" value="Aminoacid_DH-like_N_sf"/>
</dbReference>
<evidence type="ECO:0000256" key="7">
    <source>
        <dbReference type="ARBA" id="ARBA00049442"/>
    </source>
</evidence>
<evidence type="ECO:0000313" key="13">
    <source>
        <dbReference type="Proteomes" id="UP000266313"/>
    </source>
</evidence>
<feature type="active site" description="Proton acceptor" evidence="8">
    <location>
        <position position="68"/>
    </location>
</feature>
<gene>
    <name evidence="8" type="primary">aroE</name>
    <name evidence="12" type="ORF">sS8_4618</name>
</gene>
<dbReference type="RefSeq" id="WP_119631700.1">
    <property type="nucleotide sequence ID" value="NZ_AP017928.1"/>
</dbReference>
<organism evidence="12 13">
    <name type="scientific">Methylocaldum marinum</name>
    <dbReference type="NCBI Taxonomy" id="1432792"/>
    <lineage>
        <taxon>Bacteria</taxon>
        <taxon>Pseudomonadati</taxon>
        <taxon>Pseudomonadota</taxon>
        <taxon>Gammaproteobacteria</taxon>
        <taxon>Methylococcales</taxon>
        <taxon>Methylococcaceae</taxon>
        <taxon>Methylocaldum</taxon>
    </lineage>
</organism>
<dbReference type="UniPathway" id="UPA00053">
    <property type="reaction ID" value="UER00087"/>
</dbReference>
<dbReference type="PANTHER" id="PTHR21089">
    <property type="entry name" value="SHIKIMATE DEHYDROGENASE"/>
    <property type="match status" value="1"/>
</dbReference>
<name>A0A250KY01_9GAMM</name>
<dbReference type="EC" id="1.1.1.25" evidence="2 8"/>
<feature type="binding site" evidence="8">
    <location>
        <position position="80"/>
    </location>
    <ligand>
        <name>NADP(+)</name>
        <dbReference type="ChEBI" id="CHEBI:58349"/>
    </ligand>
</feature>
<keyword evidence="6 8" id="KW-0057">Aromatic amino acid biosynthesis</keyword>
<dbReference type="NCBIfam" id="TIGR00507">
    <property type="entry name" value="aroE"/>
    <property type="match status" value="1"/>
</dbReference>
<feature type="binding site" evidence="8">
    <location>
        <begin position="17"/>
        <end position="19"/>
    </location>
    <ligand>
        <name>shikimate</name>
        <dbReference type="ChEBI" id="CHEBI:36208"/>
    </ligand>
</feature>
<protein>
    <recommendedName>
        <fullName evidence="2 8">Shikimate dehydrogenase (NADP(+))</fullName>
        <shortName evidence="8">SDH</shortName>
        <ecNumber evidence="2 8">1.1.1.25</ecNumber>
    </recommendedName>
</protein>
<dbReference type="GO" id="GO:0009423">
    <property type="term" value="P:chorismate biosynthetic process"/>
    <property type="evidence" value="ECO:0007669"/>
    <property type="project" value="UniProtKB-UniRule"/>
</dbReference>
<dbReference type="GO" id="GO:0004764">
    <property type="term" value="F:shikimate 3-dehydrogenase (NADP+) activity"/>
    <property type="evidence" value="ECO:0007669"/>
    <property type="project" value="UniProtKB-UniRule"/>
</dbReference>
<comment type="pathway">
    <text evidence="1 8">Metabolic intermediate biosynthesis; chorismate biosynthesis; chorismate from D-erythrose 4-phosphate and phosphoenolpyruvate: step 4/7.</text>
</comment>
<dbReference type="InterPro" id="IPR041121">
    <property type="entry name" value="SDH_C"/>
</dbReference>
<feature type="binding site" evidence="8">
    <location>
        <position position="249"/>
    </location>
    <ligand>
        <name>shikimate</name>
        <dbReference type="ChEBI" id="CHEBI:36208"/>
    </ligand>
</feature>
<keyword evidence="3 8" id="KW-0028">Amino-acid biosynthesis</keyword>
<evidence type="ECO:0000259" key="9">
    <source>
        <dbReference type="Pfam" id="PF01488"/>
    </source>
</evidence>
<evidence type="ECO:0000313" key="12">
    <source>
        <dbReference type="EMBL" id="BBA36548.1"/>
    </source>
</evidence>
<dbReference type="Pfam" id="PF18317">
    <property type="entry name" value="SDH_C"/>
    <property type="match status" value="1"/>
</dbReference>
<dbReference type="GO" id="GO:0019632">
    <property type="term" value="P:shikimate metabolic process"/>
    <property type="evidence" value="ECO:0007669"/>
    <property type="project" value="InterPro"/>
</dbReference>
<evidence type="ECO:0000256" key="3">
    <source>
        <dbReference type="ARBA" id="ARBA00022605"/>
    </source>
</evidence>
<dbReference type="Pfam" id="PF08501">
    <property type="entry name" value="Shikimate_dh_N"/>
    <property type="match status" value="1"/>
</dbReference>
<accession>A0A250KY01</accession>
<evidence type="ECO:0000259" key="11">
    <source>
        <dbReference type="Pfam" id="PF18317"/>
    </source>
</evidence>
<evidence type="ECO:0000256" key="2">
    <source>
        <dbReference type="ARBA" id="ARBA00012962"/>
    </source>
</evidence>
<feature type="binding site" evidence="8">
    <location>
        <position position="89"/>
    </location>
    <ligand>
        <name>shikimate</name>
        <dbReference type="ChEBI" id="CHEBI:36208"/>
    </ligand>
</feature>
<dbReference type="Gene3D" id="3.40.50.10860">
    <property type="entry name" value="Leucine Dehydrogenase, chain A, domain 1"/>
    <property type="match status" value="1"/>
</dbReference>
<feature type="binding site" evidence="8">
    <location>
        <position position="218"/>
    </location>
    <ligand>
        <name>NADP(+)</name>
        <dbReference type="ChEBI" id="CHEBI:58349"/>
    </ligand>
</feature>
<feature type="binding site" evidence="8">
    <location>
        <begin position="130"/>
        <end position="134"/>
    </location>
    <ligand>
        <name>NADP(+)</name>
        <dbReference type="ChEBI" id="CHEBI:58349"/>
    </ligand>
</feature>
<feature type="binding site" evidence="8">
    <location>
        <begin position="154"/>
        <end position="159"/>
    </location>
    <ligand>
        <name>NADP(+)</name>
        <dbReference type="ChEBI" id="CHEBI:58349"/>
    </ligand>
</feature>
<dbReference type="InterPro" id="IPR011342">
    <property type="entry name" value="Shikimate_DH"/>
</dbReference>
<feature type="domain" description="Shikimate dehydrogenase substrate binding N-terminal" evidence="10">
    <location>
        <begin position="9"/>
        <end position="91"/>
    </location>
</feature>
<comment type="function">
    <text evidence="8">Involved in the biosynthesis of the chorismate, which leads to the biosynthesis of aromatic amino acids. Catalyzes the reversible NADPH linked reduction of 3-dehydroshikimate (DHSA) to yield shikimate (SA).</text>
</comment>
<dbReference type="NCBIfam" id="NF001310">
    <property type="entry name" value="PRK00258.1-2"/>
    <property type="match status" value="1"/>
</dbReference>
<dbReference type="OrthoDB" id="9776868at2"/>
<dbReference type="Pfam" id="PF01488">
    <property type="entry name" value="Shikimate_DH"/>
    <property type="match status" value="1"/>
</dbReference>
<dbReference type="GO" id="GO:0050661">
    <property type="term" value="F:NADP binding"/>
    <property type="evidence" value="ECO:0007669"/>
    <property type="project" value="InterPro"/>
</dbReference>
<dbReference type="InterPro" id="IPR013708">
    <property type="entry name" value="Shikimate_DH-bd_N"/>
</dbReference>
<dbReference type="InterPro" id="IPR022893">
    <property type="entry name" value="Shikimate_DH_fam"/>
</dbReference>
<dbReference type="GO" id="GO:0005829">
    <property type="term" value="C:cytosol"/>
    <property type="evidence" value="ECO:0007669"/>
    <property type="project" value="TreeGrafter"/>
</dbReference>
<dbReference type="Gene3D" id="3.40.50.720">
    <property type="entry name" value="NAD(P)-binding Rossmann-like Domain"/>
    <property type="match status" value="1"/>
</dbReference>
<dbReference type="GO" id="GO:0008652">
    <property type="term" value="P:amino acid biosynthetic process"/>
    <property type="evidence" value="ECO:0007669"/>
    <property type="project" value="UniProtKB-KW"/>
</dbReference>
<keyword evidence="5 8" id="KW-0560">Oxidoreductase</keyword>
<comment type="catalytic activity">
    <reaction evidence="7 8">
        <text>shikimate + NADP(+) = 3-dehydroshikimate + NADPH + H(+)</text>
        <dbReference type="Rhea" id="RHEA:17737"/>
        <dbReference type="ChEBI" id="CHEBI:15378"/>
        <dbReference type="ChEBI" id="CHEBI:16630"/>
        <dbReference type="ChEBI" id="CHEBI:36208"/>
        <dbReference type="ChEBI" id="CHEBI:57783"/>
        <dbReference type="ChEBI" id="CHEBI:58349"/>
        <dbReference type="EC" id="1.1.1.25"/>
    </reaction>
</comment>
<dbReference type="HAMAP" id="MF_00222">
    <property type="entry name" value="Shikimate_DH_AroE"/>
    <property type="match status" value="1"/>
</dbReference>